<keyword evidence="3" id="KW-0472">Membrane</keyword>
<sequence length="255" mass="26735">MSPAALDGAERAREAARQRVEQTEAAVRQARARLAETTVRAPADGVVLTRAVEVGVAVVVYITAIINGLQANIIDRTLSAQARVVLRPAERINTRAWPKEDGVITLADVRKRTQREATIADVAAVLATVRALPGVVAAAAVASGPGVAQQCGVRKAVVLQGVDLPSYQAVIRLDDKLRAGVLALAAGEALIGTELAADLGLTPGSRLRLQSASGRALSVRVAGVLDYGLQDLNRRRVLLPLRHAQSLLGHGLDVS</sequence>
<accession>A0A554XA76</accession>
<dbReference type="EMBL" id="VJON01000035">
    <property type="protein sequence ID" value="TSE32731.1"/>
    <property type="molecule type" value="Genomic_DNA"/>
</dbReference>
<dbReference type="InterPro" id="IPR025857">
    <property type="entry name" value="MacB_PCD"/>
</dbReference>
<reference evidence="3 4" key="1">
    <citation type="submission" date="2019-07" db="EMBL/GenBank/DDBJ databases">
        <title>Tepidimonas charontis SPSP-6 draft genome.</title>
        <authorList>
            <person name="Da Costa M.S."/>
            <person name="Froufe H.J.C."/>
            <person name="Egas C."/>
            <person name="Albuquerque L."/>
        </authorList>
    </citation>
    <scope>NUCLEOTIDE SEQUENCE [LARGE SCALE GENOMIC DNA]</scope>
    <source>
        <strain evidence="3 4">SPSP-6</strain>
    </source>
</reference>
<dbReference type="Pfam" id="PF12704">
    <property type="entry name" value="MacB_PCD"/>
    <property type="match status" value="1"/>
</dbReference>
<dbReference type="Gene3D" id="2.40.50.100">
    <property type="match status" value="1"/>
</dbReference>
<gene>
    <name evidence="3" type="ORF">Tchar_01977</name>
</gene>
<organism evidence="3 4">
    <name type="scientific">Tepidimonas charontis</name>
    <dbReference type="NCBI Taxonomy" id="2267262"/>
    <lineage>
        <taxon>Bacteria</taxon>
        <taxon>Pseudomonadati</taxon>
        <taxon>Pseudomonadota</taxon>
        <taxon>Betaproteobacteria</taxon>
        <taxon>Burkholderiales</taxon>
        <taxon>Tepidimonas</taxon>
    </lineage>
</organism>
<dbReference type="AlphaFoldDB" id="A0A554XA76"/>
<dbReference type="Proteomes" id="UP000318294">
    <property type="component" value="Unassembled WGS sequence"/>
</dbReference>
<dbReference type="RefSeq" id="WP_161595499.1">
    <property type="nucleotide sequence ID" value="NZ_VJON01000035.1"/>
</dbReference>
<feature type="domain" description="MacB-like periplasmic core" evidence="2">
    <location>
        <begin position="54"/>
        <end position="248"/>
    </location>
</feature>
<feature type="coiled-coil region" evidence="1">
    <location>
        <begin position="6"/>
        <end position="40"/>
    </location>
</feature>
<dbReference type="SUPFAM" id="SSF111369">
    <property type="entry name" value="HlyD-like secretion proteins"/>
    <property type="match status" value="1"/>
</dbReference>
<dbReference type="Gene3D" id="1.10.287.470">
    <property type="entry name" value="Helix hairpin bin"/>
    <property type="match status" value="1"/>
</dbReference>
<dbReference type="GO" id="GO:0098797">
    <property type="term" value="C:plasma membrane protein complex"/>
    <property type="evidence" value="ECO:0007669"/>
    <property type="project" value="TreeGrafter"/>
</dbReference>
<name>A0A554XA76_9BURK</name>
<keyword evidence="3" id="KW-0812">Transmembrane</keyword>
<proteinExistence type="predicted"/>
<evidence type="ECO:0000313" key="3">
    <source>
        <dbReference type="EMBL" id="TSE32731.1"/>
    </source>
</evidence>
<dbReference type="InterPro" id="IPR051447">
    <property type="entry name" value="Lipoprotein-release_system"/>
</dbReference>
<evidence type="ECO:0000256" key="1">
    <source>
        <dbReference type="SAM" id="Coils"/>
    </source>
</evidence>
<evidence type="ECO:0000313" key="4">
    <source>
        <dbReference type="Proteomes" id="UP000318294"/>
    </source>
</evidence>
<dbReference type="GO" id="GO:0044874">
    <property type="term" value="P:lipoprotein localization to outer membrane"/>
    <property type="evidence" value="ECO:0007669"/>
    <property type="project" value="TreeGrafter"/>
</dbReference>
<keyword evidence="3" id="KW-0449">Lipoprotein</keyword>
<evidence type="ECO:0000259" key="2">
    <source>
        <dbReference type="Pfam" id="PF12704"/>
    </source>
</evidence>
<keyword evidence="4" id="KW-1185">Reference proteome</keyword>
<protein>
    <submittedName>
        <fullName evidence="3">LolCE: lipoprotein releasing system, transmembrane protein, LolC/E family</fullName>
    </submittedName>
</protein>
<dbReference type="OrthoDB" id="9770036at2"/>
<dbReference type="PANTHER" id="PTHR30489">
    <property type="entry name" value="LIPOPROTEIN-RELEASING SYSTEM TRANSMEMBRANE PROTEIN LOLE"/>
    <property type="match status" value="1"/>
</dbReference>
<comment type="caution">
    <text evidence="3">The sequence shown here is derived from an EMBL/GenBank/DDBJ whole genome shotgun (WGS) entry which is preliminary data.</text>
</comment>
<dbReference type="PANTHER" id="PTHR30489:SF0">
    <property type="entry name" value="LIPOPROTEIN-RELEASING SYSTEM TRANSMEMBRANE PROTEIN LOLE"/>
    <property type="match status" value="1"/>
</dbReference>
<keyword evidence="1" id="KW-0175">Coiled coil</keyword>